<feature type="transmembrane region" description="Helical" evidence="9">
    <location>
        <begin position="33"/>
        <end position="53"/>
    </location>
</feature>
<evidence type="ECO:0000256" key="2">
    <source>
        <dbReference type="ARBA" id="ARBA00012438"/>
    </source>
</evidence>
<dbReference type="Gene3D" id="1.10.287.130">
    <property type="match status" value="1"/>
</dbReference>
<dbReference type="SMART" id="SM00388">
    <property type="entry name" value="HisKA"/>
    <property type="match status" value="1"/>
</dbReference>
<dbReference type="Gene3D" id="3.30.450.20">
    <property type="entry name" value="PAS domain"/>
    <property type="match status" value="1"/>
</dbReference>
<dbReference type="InterPro" id="IPR035965">
    <property type="entry name" value="PAS-like_dom_sf"/>
</dbReference>
<dbReference type="SUPFAM" id="SSF47384">
    <property type="entry name" value="Homodimeric domain of signal transducing histidine kinase"/>
    <property type="match status" value="1"/>
</dbReference>
<dbReference type="GO" id="GO:0006355">
    <property type="term" value="P:regulation of DNA-templated transcription"/>
    <property type="evidence" value="ECO:0007669"/>
    <property type="project" value="InterPro"/>
</dbReference>
<dbReference type="InterPro" id="IPR013767">
    <property type="entry name" value="PAS_fold"/>
</dbReference>
<dbReference type="NCBIfam" id="TIGR00229">
    <property type="entry name" value="sensory_box"/>
    <property type="match status" value="1"/>
</dbReference>
<dbReference type="SUPFAM" id="SSF55874">
    <property type="entry name" value="ATPase domain of HSP90 chaperone/DNA topoisomerase II/histidine kinase"/>
    <property type="match status" value="1"/>
</dbReference>
<evidence type="ECO:0000313" key="13">
    <source>
        <dbReference type="EMBL" id="CDK99375.1"/>
    </source>
</evidence>
<feature type="domain" description="Histidine kinase" evidence="10">
    <location>
        <begin position="456"/>
        <end position="671"/>
    </location>
</feature>
<dbReference type="PANTHER" id="PTHR43065:SF10">
    <property type="entry name" value="PEROXIDE STRESS-ACTIVATED HISTIDINE KINASE MAK3"/>
    <property type="match status" value="1"/>
</dbReference>
<dbReference type="EMBL" id="HG794546">
    <property type="protein sequence ID" value="CDK99375.1"/>
    <property type="molecule type" value="Genomic_DNA"/>
</dbReference>
<dbReference type="Gene3D" id="3.30.565.10">
    <property type="entry name" value="Histidine kinase-like ATPase, C-terminal domain"/>
    <property type="match status" value="1"/>
</dbReference>
<dbReference type="Pfam" id="PF00989">
    <property type="entry name" value="PAS"/>
    <property type="match status" value="1"/>
</dbReference>
<dbReference type="SUPFAM" id="SSF55785">
    <property type="entry name" value="PYP-like sensor domain (PAS domain)"/>
    <property type="match status" value="1"/>
</dbReference>
<dbReference type="CDD" id="cd18773">
    <property type="entry name" value="PDC1_HK_sensor"/>
    <property type="match status" value="1"/>
</dbReference>
<accession>V6F1H7</accession>
<dbReference type="KEGG" id="mgy:MGMSRv2__2160"/>
<evidence type="ECO:0000313" key="14">
    <source>
        <dbReference type="Proteomes" id="UP000018922"/>
    </source>
</evidence>
<dbReference type="PROSITE" id="PS50109">
    <property type="entry name" value="HIS_KIN"/>
    <property type="match status" value="1"/>
</dbReference>
<keyword evidence="14" id="KW-1185">Reference proteome</keyword>
<keyword evidence="7" id="KW-0067">ATP-binding</keyword>
<dbReference type="InterPro" id="IPR001610">
    <property type="entry name" value="PAC"/>
</dbReference>
<organism evidence="13 14">
    <name type="scientific">Magnetospirillum gryphiswaldense (strain DSM 6361 / JCM 21280 / NBRC 15271 / MSR-1)</name>
    <dbReference type="NCBI Taxonomy" id="431944"/>
    <lineage>
        <taxon>Bacteria</taxon>
        <taxon>Pseudomonadati</taxon>
        <taxon>Pseudomonadota</taxon>
        <taxon>Alphaproteobacteria</taxon>
        <taxon>Rhodospirillales</taxon>
        <taxon>Rhodospirillaceae</taxon>
        <taxon>Magnetospirillum</taxon>
    </lineage>
</organism>
<dbReference type="InterPro" id="IPR005467">
    <property type="entry name" value="His_kinase_dom"/>
</dbReference>
<keyword evidence="5" id="KW-0547">Nucleotide-binding</keyword>
<evidence type="ECO:0000256" key="7">
    <source>
        <dbReference type="ARBA" id="ARBA00022840"/>
    </source>
</evidence>
<evidence type="ECO:0000259" key="10">
    <source>
        <dbReference type="PROSITE" id="PS50109"/>
    </source>
</evidence>
<dbReference type="Pfam" id="PF00512">
    <property type="entry name" value="HisKA"/>
    <property type="match status" value="1"/>
</dbReference>
<evidence type="ECO:0000256" key="8">
    <source>
        <dbReference type="ARBA" id="ARBA00023012"/>
    </source>
</evidence>
<dbReference type="Proteomes" id="UP000018922">
    <property type="component" value="Chromosome I"/>
</dbReference>
<dbReference type="Pfam" id="PF02518">
    <property type="entry name" value="HATPase_c"/>
    <property type="match status" value="1"/>
</dbReference>
<dbReference type="InterPro" id="IPR036097">
    <property type="entry name" value="HisK_dim/P_sf"/>
</dbReference>
<keyword evidence="8" id="KW-0902">Two-component regulatory system</keyword>
<dbReference type="PRINTS" id="PR00344">
    <property type="entry name" value="BCTRLSENSOR"/>
</dbReference>
<proteinExistence type="predicted"/>
<feature type="transmembrane region" description="Helical" evidence="9">
    <location>
        <begin position="273"/>
        <end position="292"/>
    </location>
</feature>
<dbReference type="EC" id="2.7.13.3" evidence="2"/>
<keyword evidence="3" id="KW-0597">Phosphoprotein</keyword>
<dbReference type="InterPro" id="IPR003661">
    <property type="entry name" value="HisK_dim/P_dom"/>
</dbReference>
<evidence type="ECO:0000259" key="12">
    <source>
        <dbReference type="PROSITE" id="PS50113"/>
    </source>
</evidence>
<dbReference type="AlphaFoldDB" id="V6F1H7"/>
<evidence type="ECO:0000256" key="5">
    <source>
        <dbReference type="ARBA" id="ARBA00022741"/>
    </source>
</evidence>
<keyword evidence="9" id="KW-1133">Transmembrane helix</keyword>
<sequence length="673" mass="74087">MKRRRSANFPLNFLAETGARVPNGLPSRPAFQAMPSIAMVLVVMLLGVLLWLLHRSDQEEERLTLIKDILWVEQNIHFHLTSDEEKLAQLAGDLGRRSLSLEILENSARALIANNPEFERLLLRDIDGQLAVAVPPSLGEPSGVAAGEAAPWWPAFLLARSTGRVAWSPPYIVPGRGAAFEAHVPVYQDHAFVGMLVAVVSVDAVLTHHVPWWVAEKYKIEIVDSGGVVLGAKTGVELAQPGTSHQVRLEPPGQGLAVVATVYTAEGKLVRNVLAAAIFILALLALSSLALARRHVRRRLAAEKALGEEHAFRKAMEDSLTVGMRARDLDGRVTYVNPAFCRMVGWQPEELVGIVPPMPYWVPELLDETMRMHHKVLAGNAPRDGFEIQFRRRSGEVFWALIYEAPLIDAGGQHTGWMASVVDITERKAAEELAHQQQEKLQRTSRLITMGEMASTLAHELNQPLSAIASYATGCLNRLGAAGFSPEELRAPLSKLVAQAQRAGQIIRRVHDFVRKSEPQLRRCSLQELLTDSVAFIELDAKKNGVGIALDLPVGALEVDGDKVLLEQVVMNLARNGIEAMNQMKGGKRRLDVTLQEQDGQALVRIRDFGSGIAAEVEASLFQPFFTTKEEGMGMGLNICRSIIEFHRGRLWFEPHPQGGSVFVFSLPLRSPA</sequence>
<evidence type="ECO:0000256" key="6">
    <source>
        <dbReference type="ARBA" id="ARBA00022777"/>
    </source>
</evidence>
<dbReference type="GO" id="GO:0000155">
    <property type="term" value="F:phosphorelay sensor kinase activity"/>
    <property type="evidence" value="ECO:0007669"/>
    <property type="project" value="InterPro"/>
</dbReference>
<dbReference type="PANTHER" id="PTHR43065">
    <property type="entry name" value="SENSOR HISTIDINE KINASE"/>
    <property type="match status" value="1"/>
</dbReference>
<dbReference type="CDD" id="cd00082">
    <property type="entry name" value="HisKA"/>
    <property type="match status" value="1"/>
</dbReference>
<reference evidence="13 14" key="1">
    <citation type="journal article" date="2014" name="Genome Announc.">
        <title>Complete genome sequence of Magnetospirillum gryphiswaldense MSR-1.</title>
        <authorList>
            <person name="Wang X."/>
            <person name="Wang Q."/>
            <person name="Zhang W."/>
            <person name="Wang Y."/>
            <person name="Li L."/>
            <person name="Wen T."/>
            <person name="Zhang T."/>
            <person name="Zhang Y."/>
            <person name="Xu J."/>
            <person name="Hu J."/>
            <person name="Li S."/>
            <person name="Liu L."/>
            <person name="Liu J."/>
            <person name="Jiang W."/>
            <person name="Tian J."/>
            <person name="Li Y."/>
            <person name="Schuler D."/>
            <person name="Wang L."/>
            <person name="Li J."/>
        </authorList>
    </citation>
    <scope>NUCLEOTIDE SEQUENCE [LARGE SCALE GENOMIC DNA]</scope>
    <source>
        <strain evidence="14">DSM 6361 / JCM 21280 / NBRC 15271 / MSR-1</strain>
    </source>
</reference>
<dbReference type="InterPro" id="IPR004358">
    <property type="entry name" value="Sig_transdc_His_kin-like_C"/>
</dbReference>
<evidence type="ECO:0000256" key="1">
    <source>
        <dbReference type="ARBA" id="ARBA00000085"/>
    </source>
</evidence>
<dbReference type="STRING" id="1430440.MGMSRv2__2160"/>
<dbReference type="InterPro" id="IPR000014">
    <property type="entry name" value="PAS"/>
</dbReference>
<dbReference type="InterPro" id="IPR003594">
    <property type="entry name" value="HATPase_dom"/>
</dbReference>
<dbReference type="SMART" id="SM00091">
    <property type="entry name" value="PAS"/>
    <property type="match status" value="1"/>
</dbReference>
<keyword evidence="9" id="KW-0812">Transmembrane</keyword>
<evidence type="ECO:0000259" key="11">
    <source>
        <dbReference type="PROSITE" id="PS50112"/>
    </source>
</evidence>
<keyword evidence="4 13" id="KW-0808">Transferase</keyword>
<dbReference type="HOGENOM" id="CLU_011685_0_0_5"/>
<dbReference type="InterPro" id="IPR000700">
    <property type="entry name" value="PAS-assoc_C"/>
</dbReference>
<dbReference type="CDD" id="cd00130">
    <property type="entry name" value="PAS"/>
    <property type="match status" value="1"/>
</dbReference>
<feature type="domain" description="PAS" evidence="11">
    <location>
        <begin position="308"/>
        <end position="380"/>
    </location>
</feature>
<gene>
    <name evidence="13" type="primary">dctS</name>
    <name evidence="13" type="ordered locus">MGMSRv2__2160</name>
</gene>
<keyword evidence="6" id="KW-0418">Kinase</keyword>
<dbReference type="GO" id="GO:0005524">
    <property type="term" value="F:ATP binding"/>
    <property type="evidence" value="ECO:0007669"/>
    <property type="project" value="UniProtKB-KW"/>
</dbReference>
<dbReference type="SMART" id="SM00387">
    <property type="entry name" value="HATPase_c"/>
    <property type="match status" value="1"/>
</dbReference>
<evidence type="ECO:0000256" key="4">
    <source>
        <dbReference type="ARBA" id="ARBA00022679"/>
    </source>
</evidence>
<evidence type="ECO:0000256" key="9">
    <source>
        <dbReference type="SAM" id="Phobius"/>
    </source>
</evidence>
<comment type="catalytic activity">
    <reaction evidence="1">
        <text>ATP + protein L-histidine = ADP + protein N-phospho-L-histidine.</text>
        <dbReference type="EC" id="2.7.13.3"/>
    </reaction>
</comment>
<keyword evidence="9" id="KW-0472">Membrane</keyword>
<dbReference type="eggNOG" id="COG4191">
    <property type="taxonomic scope" value="Bacteria"/>
</dbReference>
<dbReference type="PROSITE" id="PS50112">
    <property type="entry name" value="PAS"/>
    <property type="match status" value="1"/>
</dbReference>
<dbReference type="InterPro" id="IPR036890">
    <property type="entry name" value="HATPase_C_sf"/>
</dbReference>
<dbReference type="SMART" id="SM00086">
    <property type="entry name" value="PAC"/>
    <property type="match status" value="1"/>
</dbReference>
<feature type="domain" description="PAC" evidence="12">
    <location>
        <begin position="384"/>
        <end position="436"/>
    </location>
</feature>
<evidence type="ECO:0000256" key="3">
    <source>
        <dbReference type="ARBA" id="ARBA00022553"/>
    </source>
</evidence>
<dbReference type="PROSITE" id="PS50113">
    <property type="entry name" value="PAC"/>
    <property type="match status" value="1"/>
</dbReference>
<name>V6F1H7_MAGGM</name>
<protein>
    <recommendedName>
        <fullName evidence="2">histidine kinase</fullName>
        <ecNumber evidence="2">2.7.13.3</ecNumber>
    </recommendedName>
</protein>